<dbReference type="GO" id="GO:0016787">
    <property type="term" value="F:hydrolase activity"/>
    <property type="evidence" value="ECO:0007669"/>
    <property type="project" value="UniProtKB-KW"/>
</dbReference>
<keyword evidence="2" id="KW-1133">Transmembrane helix</keyword>
<feature type="transmembrane region" description="Helical" evidence="2">
    <location>
        <begin position="20"/>
        <end position="41"/>
    </location>
</feature>
<evidence type="ECO:0000313" key="4">
    <source>
        <dbReference type="Proteomes" id="UP000463983"/>
    </source>
</evidence>
<protein>
    <recommendedName>
        <fullName evidence="5">Sortase family protein</fullName>
    </recommendedName>
</protein>
<keyword evidence="1" id="KW-0378">Hydrolase</keyword>
<dbReference type="Pfam" id="PF04203">
    <property type="entry name" value="Sortase"/>
    <property type="match status" value="1"/>
</dbReference>
<dbReference type="InterPro" id="IPR005754">
    <property type="entry name" value="Sortase"/>
</dbReference>
<keyword evidence="4" id="KW-1185">Reference proteome</keyword>
<keyword evidence="2" id="KW-0472">Membrane</keyword>
<dbReference type="EMBL" id="CP047901">
    <property type="protein sequence ID" value="QHO62999.1"/>
    <property type="molecule type" value="Genomic_DNA"/>
</dbReference>
<dbReference type="Gene3D" id="2.40.260.10">
    <property type="entry name" value="Sortase"/>
    <property type="match status" value="1"/>
</dbReference>
<dbReference type="Proteomes" id="UP000463983">
    <property type="component" value="Chromosome"/>
</dbReference>
<name>A0A857N6G9_9BACT</name>
<proteinExistence type="predicted"/>
<evidence type="ECO:0000256" key="1">
    <source>
        <dbReference type="ARBA" id="ARBA00022801"/>
    </source>
</evidence>
<keyword evidence="2" id="KW-0812">Transmembrane</keyword>
<organism evidence="3 4">
    <name type="scientific">Candidatus Chazhemtobacterium aquaticus</name>
    <dbReference type="NCBI Taxonomy" id="2715735"/>
    <lineage>
        <taxon>Bacteria</taxon>
        <taxon>Candidatus Chazhemtobacteraceae</taxon>
        <taxon>Candidatus Chazhemtobacterium</taxon>
    </lineage>
</organism>
<dbReference type="KEGG" id="caqa:MICH65_0018"/>
<accession>A0A857N6G9</accession>
<evidence type="ECO:0000313" key="3">
    <source>
        <dbReference type="EMBL" id="QHO62999.1"/>
    </source>
</evidence>
<dbReference type="SUPFAM" id="SSF63817">
    <property type="entry name" value="Sortase"/>
    <property type="match status" value="1"/>
</dbReference>
<evidence type="ECO:0008006" key="5">
    <source>
        <dbReference type="Google" id="ProtNLM"/>
    </source>
</evidence>
<dbReference type="InterPro" id="IPR023365">
    <property type="entry name" value="Sortase_dom-sf"/>
</dbReference>
<sequence length="218" mass="25272">MYQTIFTPFHYQTTKRLRYFFITLGIILWLGASITAFAPSLPHLLYRLSPNTPNTLAATISNTVPSNNDPLSYQDATSLPPKDPSLPQQNTLIIDKIGVNGQIHEGDNWEEILKKGIWRTPDWGTPESSNRPIILASHRWGYLDWTNTFRRLNSFYNLPKLESGDTISIIWNQRQYNYQVYLKESSQTITDFNADLILYTCQLWNSPIRIFVYAKHLD</sequence>
<evidence type="ECO:0000256" key="2">
    <source>
        <dbReference type="SAM" id="Phobius"/>
    </source>
</evidence>
<gene>
    <name evidence="3" type="ORF">MICH65_0018</name>
</gene>
<dbReference type="AlphaFoldDB" id="A0A857N6G9"/>
<dbReference type="RefSeq" id="WP_161931409.1">
    <property type="nucleotide sequence ID" value="NZ_CP047901.1"/>
</dbReference>
<reference evidence="4" key="1">
    <citation type="journal article" date="2020" name="Microorganisms">
        <title>Complete Genome of a Member of a New Bacterial Lineage in the Microgenomates Group Reveals an Unusual Nucleotide Composition Disparity Between Two Strands of DNA and Limited Metabolic Potential.</title>
        <authorList>
            <person name="Kadnikov V.V."/>
            <person name="Mardanov A.V."/>
            <person name="Beletsky A.V."/>
            <person name="Karnachuk O.V."/>
            <person name="Ravin N.V."/>
        </authorList>
    </citation>
    <scope>NUCLEOTIDE SEQUENCE [LARGE SCALE GENOMIC DNA]</scope>
</reference>